<evidence type="ECO:0000313" key="3">
    <source>
        <dbReference type="Proteomes" id="UP000199064"/>
    </source>
</evidence>
<dbReference type="RefSeq" id="WP_090326576.1">
    <property type="nucleotide sequence ID" value="NZ_FNSL01000001.1"/>
</dbReference>
<evidence type="ECO:0000256" key="1">
    <source>
        <dbReference type="SAM" id="Phobius"/>
    </source>
</evidence>
<keyword evidence="1" id="KW-0472">Membrane</keyword>
<gene>
    <name evidence="2" type="ORF">SAMN05216452_0596</name>
</gene>
<keyword evidence="1" id="KW-1133">Transmembrane helix</keyword>
<keyword evidence="1" id="KW-0812">Transmembrane</keyword>
<name>A0A1H4IUH2_9HYPH</name>
<sequence>MNRTASAFLLVAVLTGLLVALGFALQIKGYGFGSLGSDRLDGLASAATFVPLAALYAFTAMLVTILPIRAAAMMHANGTTPIYLTAVVLFATIVGVQVTRMAFGNAGALWALVDWQFVFAAGIVVAHLSLDALRRNVLLRTLAFIGFAAATLACLYWTFRF</sequence>
<accession>A0A1H4IUH2</accession>
<dbReference type="Proteomes" id="UP000199064">
    <property type="component" value="Unassembled WGS sequence"/>
</dbReference>
<keyword evidence="3" id="KW-1185">Reference proteome</keyword>
<feature type="transmembrane region" description="Helical" evidence="1">
    <location>
        <begin position="48"/>
        <end position="70"/>
    </location>
</feature>
<proteinExistence type="predicted"/>
<evidence type="ECO:0000313" key="2">
    <source>
        <dbReference type="EMBL" id="SEB37709.1"/>
    </source>
</evidence>
<feature type="transmembrane region" description="Helical" evidence="1">
    <location>
        <begin position="82"/>
        <end position="103"/>
    </location>
</feature>
<dbReference type="AlphaFoldDB" id="A0A1H4IUH2"/>
<protein>
    <submittedName>
        <fullName evidence="2">Uncharacterized protein</fullName>
    </submittedName>
</protein>
<dbReference type="EMBL" id="FNSL01000001">
    <property type="protein sequence ID" value="SEB37709.1"/>
    <property type="molecule type" value="Genomic_DNA"/>
</dbReference>
<feature type="transmembrane region" description="Helical" evidence="1">
    <location>
        <begin position="109"/>
        <end position="130"/>
    </location>
</feature>
<reference evidence="3" key="1">
    <citation type="submission" date="2016-10" db="EMBL/GenBank/DDBJ databases">
        <authorList>
            <person name="Varghese N."/>
            <person name="Submissions S."/>
        </authorList>
    </citation>
    <scope>NUCLEOTIDE SEQUENCE [LARGE SCALE GENOMIC DNA]</scope>
    <source>
        <strain evidence="3">ES.061</strain>
    </source>
</reference>
<feature type="transmembrane region" description="Helical" evidence="1">
    <location>
        <begin position="137"/>
        <end position="159"/>
    </location>
</feature>
<organism evidence="2 3">
    <name type="scientific">Nitratireductor aquibiodomus</name>
    <dbReference type="NCBI Taxonomy" id="204799"/>
    <lineage>
        <taxon>Bacteria</taxon>
        <taxon>Pseudomonadati</taxon>
        <taxon>Pseudomonadota</taxon>
        <taxon>Alphaproteobacteria</taxon>
        <taxon>Hyphomicrobiales</taxon>
        <taxon>Phyllobacteriaceae</taxon>
        <taxon>Nitratireductor</taxon>
    </lineage>
</organism>